<dbReference type="OrthoDB" id="885420at2"/>
<accession>A0A3R9UVD1</accession>
<comment type="caution">
    <text evidence="1">The sequence shown here is derived from an EMBL/GenBank/DDBJ whole genome shotgun (WGS) entry which is preliminary data.</text>
</comment>
<dbReference type="EMBL" id="RWIU01000007">
    <property type="protein sequence ID" value="RSK40939.1"/>
    <property type="molecule type" value="Genomic_DNA"/>
</dbReference>
<keyword evidence="2" id="KW-1185">Reference proteome</keyword>
<reference evidence="1 2" key="1">
    <citation type="submission" date="2018-12" db="EMBL/GenBank/DDBJ databases">
        <authorList>
            <person name="Feng G."/>
            <person name="Zhu H."/>
        </authorList>
    </citation>
    <scope>NUCLEOTIDE SEQUENCE [LARGE SCALE GENOMIC DNA]</scope>
    <source>
        <strain evidence="1 2">LMG 26000</strain>
    </source>
</reference>
<proteinExistence type="predicted"/>
<evidence type="ECO:0000313" key="2">
    <source>
        <dbReference type="Proteomes" id="UP000270291"/>
    </source>
</evidence>
<gene>
    <name evidence="1" type="ORF">EI293_18540</name>
</gene>
<dbReference type="AlphaFoldDB" id="A0A3R9UVD1"/>
<dbReference type="Proteomes" id="UP000270291">
    <property type="component" value="Unassembled WGS sequence"/>
</dbReference>
<name>A0A3R9UVD1_9BACT</name>
<organism evidence="1 2">
    <name type="scientific">Hymenobacter perfusus</name>
    <dbReference type="NCBI Taxonomy" id="1236770"/>
    <lineage>
        <taxon>Bacteria</taxon>
        <taxon>Pseudomonadati</taxon>
        <taxon>Bacteroidota</taxon>
        <taxon>Cytophagia</taxon>
        <taxon>Cytophagales</taxon>
        <taxon>Hymenobacteraceae</taxon>
        <taxon>Hymenobacter</taxon>
    </lineage>
</organism>
<protein>
    <submittedName>
        <fullName evidence="1">Uncharacterized protein</fullName>
    </submittedName>
</protein>
<dbReference type="RefSeq" id="WP_125440041.1">
    <property type="nucleotide sequence ID" value="NZ_RWIU01000007.1"/>
</dbReference>
<sequence>MHTTLRLTLLQPDGERHTATASLEELTRPGEPAIRALLLTQEDAEPVSPGTEVWWTGREATWEELI</sequence>
<evidence type="ECO:0000313" key="1">
    <source>
        <dbReference type="EMBL" id="RSK40939.1"/>
    </source>
</evidence>